<keyword evidence="3" id="KW-0808">Transferase</keyword>
<dbReference type="GO" id="GO:0003723">
    <property type="term" value="F:RNA binding"/>
    <property type="evidence" value="ECO:0007669"/>
    <property type="project" value="InterPro"/>
</dbReference>
<evidence type="ECO:0000259" key="5">
    <source>
        <dbReference type="Pfam" id="PF22435"/>
    </source>
</evidence>
<dbReference type="InterPro" id="IPR029064">
    <property type="entry name" value="Ribosomal_eL30-like_sf"/>
</dbReference>
<gene>
    <name evidence="6" type="ORF">KJ970_19060</name>
</gene>
<evidence type="ECO:0000313" key="7">
    <source>
        <dbReference type="Proteomes" id="UP000777784"/>
    </source>
</evidence>
<dbReference type="SUPFAM" id="SSF75217">
    <property type="entry name" value="alpha/beta knot"/>
    <property type="match status" value="1"/>
</dbReference>
<evidence type="ECO:0000313" key="6">
    <source>
        <dbReference type="EMBL" id="MBU2693020.1"/>
    </source>
</evidence>
<dbReference type="Pfam" id="PF00588">
    <property type="entry name" value="SpoU_methylase"/>
    <property type="match status" value="1"/>
</dbReference>
<dbReference type="Pfam" id="PF22435">
    <property type="entry name" value="MRM3-like_sub_bind"/>
    <property type="match status" value="1"/>
</dbReference>
<comment type="caution">
    <text evidence="6">The sequence shown here is derived from an EMBL/GenBank/DDBJ whole genome shotgun (WGS) entry which is preliminary data.</text>
</comment>
<organism evidence="6 7">
    <name type="scientific">Eiseniibacteriota bacterium</name>
    <dbReference type="NCBI Taxonomy" id="2212470"/>
    <lineage>
        <taxon>Bacteria</taxon>
        <taxon>Candidatus Eiseniibacteriota</taxon>
    </lineage>
</organism>
<feature type="domain" description="MRM3-like substrate binding" evidence="5">
    <location>
        <begin position="22"/>
        <end position="112"/>
    </location>
</feature>
<comment type="similarity">
    <text evidence="1">Belongs to the class IV-like SAM-binding methyltransferase superfamily. RNA methyltransferase TrmH family.</text>
</comment>
<dbReference type="InterPro" id="IPR053888">
    <property type="entry name" value="MRM3-like_sub_bind"/>
</dbReference>
<dbReference type="InterPro" id="IPR051259">
    <property type="entry name" value="rRNA_Methyltransferase"/>
</dbReference>
<dbReference type="AlphaFoldDB" id="A0A948RXU1"/>
<evidence type="ECO:0000259" key="4">
    <source>
        <dbReference type="Pfam" id="PF00588"/>
    </source>
</evidence>
<dbReference type="GO" id="GO:0006396">
    <property type="term" value="P:RNA processing"/>
    <property type="evidence" value="ECO:0007669"/>
    <property type="project" value="InterPro"/>
</dbReference>
<reference evidence="6" key="1">
    <citation type="submission" date="2021-05" db="EMBL/GenBank/DDBJ databases">
        <title>Energy efficiency and biological interactions define the core microbiome of deep oligotrophic groundwater.</title>
        <authorList>
            <person name="Mehrshad M."/>
            <person name="Lopez-Fernandez M."/>
            <person name="Bell E."/>
            <person name="Bernier-Latmani R."/>
            <person name="Bertilsson S."/>
            <person name="Dopson M."/>
        </authorList>
    </citation>
    <scope>NUCLEOTIDE SEQUENCE</scope>
    <source>
        <strain evidence="6">Modern_marine.mb.64</strain>
    </source>
</reference>
<accession>A0A948RXU1</accession>
<dbReference type="InterPro" id="IPR029026">
    <property type="entry name" value="tRNA_m1G_MTases_N"/>
</dbReference>
<name>A0A948RXU1_UNCEI</name>
<dbReference type="InterPro" id="IPR001537">
    <property type="entry name" value="SpoU_MeTrfase"/>
</dbReference>
<evidence type="ECO:0000256" key="3">
    <source>
        <dbReference type="ARBA" id="ARBA00022679"/>
    </source>
</evidence>
<dbReference type="GO" id="GO:0008173">
    <property type="term" value="F:RNA methyltransferase activity"/>
    <property type="evidence" value="ECO:0007669"/>
    <property type="project" value="InterPro"/>
</dbReference>
<evidence type="ECO:0000256" key="1">
    <source>
        <dbReference type="ARBA" id="ARBA00007228"/>
    </source>
</evidence>
<keyword evidence="2 6" id="KW-0489">Methyltransferase</keyword>
<dbReference type="EMBL" id="JAHJDP010000109">
    <property type="protein sequence ID" value="MBU2693020.1"/>
    <property type="molecule type" value="Genomic_DNA"/>
</dbReference>
<proteinExistence type="inferred from homology"/>
<dbReference type="Proteomes" id="UP000777784">
    <property type="component" value="Unassembled WGS sequence"/>
</dbReference>
<dbReference type="PANTHER" id="PTHR43191">
    <property type="entry name" value="RRNA METHYLTRANSFERASE 3"/>
    <property type="match status" value="1"/>
</dbReference>
<protein>
    <submittedName>
        <fullName evidence="6">RNA methyltransferase</fullName>
    </submittedName>
</protein>
<dbReference type="InterPro" id="IPR029028">
    <property type="entry name" value="Alpha/beta_knot_MTases"/>
</dbReference>
<dbReference type="Gene3D" id="3.40.1280.10">
    <property type="match status" value="1"/>
</dbReference>
<dbReference type="SUPFAM" id="SSF55315">
    <property type="entry name" value="L30e-like"/>
    <property type="match status" value="1"/>
</dbReference>
<dbReference type="Gene3D" id="3.30.1330.30">
    <property type="match status" value="1"/>
</dbReference>
<sequence>MTKDLRPDLKSADAEKLSSLRNPRILKLRKWFSRPDRARKEGVILVEGRHPTEEARAAGLELRLVVSSSHIEHVSGAPQLLAALRHGTKSHLHVADNVMETLSSDPSPQGLITVWDRPALAPFPPKPSSASSLIPALAQIQDPANVGSLIRSAAAFGAEGVLILEGTADPFHPKVIRASAGTVLRFPVWELPPEEPLHRALKILSTSGWRLTALSPSGDKDLIPSRMGPSHARILFLGSEGHGLPEILLEASRESFKIPIAPTVESLGVAAAGAVAIYAFKNGSSIKKGGGR</sequence>
<feature type="domain" description="tRNA/rRNA methyltransferase SpoU type" evidence="4">
    <location>
        <begin position="136"/>
        <end position="278"/>
    </location>
</feature>
<dbReference type="PANTHER" id="PTHR43191:SF2">
    <property type="entry name" value="RRNA METHYLTRANSFERASE 3, MITOCHONDRIAL"/>
    <property type="match status" value="1"/>
</dbReference>
<evidence type="ECO:0000256" key="2">
    <source>
        <dbReference type="ARBA" id="ARBA00022603"/>
    </source>
</evidence>
<dbReference type="CDD" id="cd18095">
    <property type="entry name" value="SpoU-like_rRNA-MTase"/>
    <property type="match status" value="1"/>
</dbReference>
<dbReference type="GO" id="GO:0032259">
    <property type="term" value="P:methylation"/>
    <property type="evidence" value="ECO:0007669"/>
    <property type="project" value="UniProtKB-KW"/>
</dbReference>